<accession>Q0JZW9</accession>
<proteinExistence type="predicted"/>
<dbReference type="STRING" id="381666.H16_B1923"/>
<feature type="region of interest" description="Disordered" evidence="1">
    <location>
        <begin position="134"/>
        <end position="160"/>
    </location>
</feature>
<protein>
    <recommendedName>
        <fullName evidence="4">Isochorismatase</fullName>
    </recommendedName>
</protein>
<evidence type="ECO:0000313" key="3">
    <source>
        <dbReference type="Proteomes" id="UP000008210"/>
    </source>
</evidence>
<keyword evidence="3" id="KW-1185">Reference proteome</keyword>
<dbReference type="eggNOG" id="ENOG50343Z2">
    <property type="taxonomic scope" value="Bacteria"/>
</dbReference>
<dbReference type="KEGG" id="reh:H16_B1923"/>
<gene>
    <name evidence="2" type="ordered locus">H16_B1923</name>
</gene>
<dbReference type="EMBL" id="AM260480">
    <property type="protein sequence ID" value="CAJ96705.1"/>
    <property type="molecule type" value="Genomic_DNA"/>
</dbReference>
<reference evidence="2 3" key="1">
    <citation type="journal article" date="2006" name="Nat. Biotechnol.">
        <title>Genome sequence of the bioplastic-producing 'Knallgas' bacterium Ralstonia eutropha H16.</title>
        <authorList>
            <person name="Pohlmann A."/>
            <person name="Fricke W.F."/>
            <person name="Reinecke F."/>
            <person name="Kusian B."/>
            <person name="Liesegang H."/>
            <person name="Cramm R."/>
            <person name="Eitinger T."/>
            <person name="Ewering C."/>
            <person name="Potter M."/>
            <person name="Schwartz E."/>
            <person name="Strittmatter A."/>
            <person name="Voss I."/>
            <person name="Gottschalk G."/>
            <person name="Steinbuechel A."/>
            <person name="Friedrich B."/>
            <person name="Bowien B."/>
        </authorList>
    </citation>
    <scope>NUCLEOTIDE SEQUENCE [LARGE SCALE GENOMIC DNA]</scope>
    <source>
        <strain evidence="3">ATCC 17699 / DSM 428 / KCTC 22496 / NCIMB 10442 / H16 / Stanier 337</strain>
    </source>
</reference>
<feature type="compositionally biased region" description="Basic and acidic residues" evidence="1">
    <location>
        <begin position="134"/>
        <end position="154"/>
    </location>
</feature>
<evidence type="ECO:0000313" key="2">
    <source>
        <dbReference type="EMBL" id="CAJ96705.1"/>
    </source>
</evidence>
<dbReference type="HOGENOM" id="CLU_1649318_0_0_4"/>
<sequence length="160" mass="18220">MRLWASRCRTAHHPIRPAARPLRNDRSCTWRIGLRRHGPLHARCNACAAARARRWPTATANGRHRATPASERCSAPLRPCLRTGITLNRVNPTPYTVSVYPIQQEPGLWFATYMIAEYRNGAERIVANVAMRHDTHRSEARARQSARRAGERAAARLRQQ</sequence>
<evidence type="ECO:0000256" key="1">
    <source>
        <dbReference type="SAM" id="MobiDB-lite"/>
    </source>
</evidence>
<dbReference type="Proteomes" id="UP000008210">
    <property type="component" value="Chromosome 2"/>
</dbReference>
<organism evidence="2 3">
    <name type="scientific">Cupriavidus necator (strain ATCC 17699 / DSM 428 / KCTC 22496 / NCIMB 10442 / H16 / Stanier 337)</name>
    <name type="common">Ralstonia eutropha</name>
    <dbReference type="NCBI Taxonomy" id="381666"/>
    <lineage>
        <taxon>Bacteria</taxon>
        <taxon>Pseudomonadati</taxon>
        <taxon>Pseudomonadota</taxon>
        <taxon>Betaproteobacteria</taxon>
        <taxon>Burkholderiales</taxon>
        <taxon>Burkholderiaceae</taxon>
        <taxon>Cupriavidus</taxon>
    </lineage>
</organism>
<name>Q0JZW9_CUPNH</name>
<evidence type="ECO:0008006" key="4">
    <source>
        <dbReference type="Google" id="ProtNLM"/>
    </source>
</evidence>
<dbReference type="AlphaFoldDB" id="Q0JZW9"/>